<protein>
    <recommendedName>
        <fullName evidence="1">DUF1570 domain-containing protein</fullName>
    </recommendedName>
</protein>
<dbReference type="InterPro" id="IPR011464">
    <property type="entry name" value="DUF1570"/>
</dbReference>
<dbReference type="Pfam" id="PF07607">
    <property type="entry name" value="DUF1570"/>
    <property type="match status" value="1"/>
</dbReference>
<name>A0A382E550_9ZZZZ</name>
<evidence type="ECO:0000313" key="2">
    <source>
        <dbReference type="EMBL" id="SVB45549.1"/>
    </source>
</evidence>
<reference evidence="2" key="1">
    <citation type="submission" date="2018-05" db="EMBL/GenBank/DDBJ databases">
        <authorList>
            <person name="Lanie J.A."/>
            <person name="Ng W.-L."/>
            <person name="Kazmierczak K.M."/>
            <person name="Andrzejewski T.M."/>
            <person name="Davidsen T.M."/>
            <person name="Wayne K.J."/>
            <person name="Tettelin H."/>
            <person name="Glass J.I."/>
            <person name="Rusch D."/>
            <person name="Podicherti R."/>
            <person name="Tsui H.-C.T."/>
            <person name="Winkler M.E."/>
        </authorList>
    </citation>
    <scope>NUCLEOTIDE SEQUENCE</scope>
</reference>
<dbReference type="EMBL" id="UINC01042642">
    <property type="protein sequence ID" value="SVB45549.1"/>
    <property type="molecule type" value="Genomic_DNA"/>
</dbReference>
<proteinExistence type="predicted"/>
<evidence type="ECO:0000259" key="1">
    <source>
        <dbReference type="Pfam" id="PF07607"/>
    </source>
</evidence>
<sequence>VLKSLSLLLLLSLPVSAQEKEKKLDFPVKLWSDHYFLKSTATETQSQELLDFMEIVHKTYMALLKPKNKKAVESREFTLILHKDNKEYMDAGAPKGSGAYYNGKELVGYYDPSNMKPFFAHEGMHQFTDITSKNMDNFPMWFTEGIADCIGNSEVRKGKLYMCDKSGDIARMRLPLIQKAIKDRKAYSLRNLLRLNRRKFMSNAGLCYAQSWSFCHFLMTYPKQEDRGKQIPNGKYRKKLATYYELMRDGGISHDEAWKIAFKGLTLYELEARWKKYVQELDAGKFLGVQCAEIEVEESKKLGLEDGCSGIRINSVNPGSAAA</sequence>
<dbReference type="AlphaFoldDB" id="A0A382E550"/>
<feature type="non-terminal residue" evidence="2">
    <location>
        <position position="323"/>
    </location>
</feature>
<feature type="non-terminal residue" evidence="2">
    <location>
        <position position="1"/>
    </location>
</feature>
<organism evidence="2">
    <name type="scientific">marine metagenome</name>
    <dbReference type="NCBI Taxonomy" id="408172"/>
    <lineage>
        <taxon>unclassified sequences</taxon>
        <taxon>metagenomes</taxon>
        <taxon>ecological metagenomes</taxon>
    </lineage>
</organism>
<gene>
    <name evidence="2" type="ORF">METZ01_LOCUS198403</name>
</gene>
<feature type="domain" description="DUF1570" evidence="1">
    <location>
        <begin position="120"/>
        <end position="222"/>
    </location>
</feature>
<accession>A0A382E550</accession>